<evidence type="ECO:0000313" key="2">
    <source>
        <dbReference type="Proteomes" id="UP000678393"/>
    </source>
</evidence>
<organism evidence="1 2">
    <name type="scientific">Candidula unifasciata</name>
    <dbReference type="NCBI Taxonomy" id="100452"/>
    <lineage>
        <taxon>Eukaryota</taxon>
        <taxon>Metazoa</taxon>
        <taxon>Spiralia</taxon>
        <taxon>Lophotrochozoa</taxon>
        <taxon>Mollusca</taxon>
        <taxon>Gastropoda</taxon>
        <taxon>Heterobranchia</taxon>
        <taxon>Euthyneura</taxon>
        <taxon>Panpulmonata</taxon>
        <taxon>Eupulmonata</taxon>
        <taxon>Stylommatophora</taxon>
        <taxon>Helicina</taxon>
        <taxon>Helicoidea</taxon>
        <taxon>Geomitridae</taxon>
        <taxon>Candidula</taxon>
    </lineage>
</organism>
<comment type="caution">
    <text evidence="1">The sequence shown here is derived from an EMBL/GenBank/DDBJ whole genome shotgun (WGS) entry which is preliminary data.</text>
</comment>
<proteinExistence type="predicted"/>
<protein>
    <recommendedName>
        <fullName evidence="3">Sfi1 spindle body domain-containing protein</fullName>
    </recommendedName>
</protein>
<feature type="non-terminal residue" evidence="1">
    <location>
        <position position="1"/>
    </location>
</feature>
<feature type="non-terminal residue" evidence="1">
    <location>
        <position position="378"/>
    </location>
</feature>
<evidence type="ECO:0008006" key="3">
    <source>
        <dbReference type="Google" id="ProtNLM"/>
    </source>
</evidence>
<dbReference type="AlphaFoldDB" id="A0A8S3ZDA2"/>
<dbReference type="OrthoDB" id="6075649at2759"/>
<reference evidence="1" key="1">
    <citation type="submission" date="2021-04" db="EMBL/GenBank/DDBJ databases">
        <authorList>
            <consortium name="Molecular Ecology Group"/>
        </authorList>
    </citation>
    <scope>NUCLEOTIDE SEQUENCE</scope>
</reference>
<dbReference type="EMBL" id="CAJHNH020001924">
    <property type="protein sequence ID" value="CAG5124992.1"/>
    <property type="molecule type" value="Genomic_DNA"/>
</dbReference>
<sequence length="378" mass="45464">MFARWRSSLQKHQKQIEQALDLHLHLERCHLLFVFNTWKENTCRAVTIKPLVQRTELQLLMKHFSSWRTLARHKSRCQISKRIFQTTVLRKFFCSWRQAHHFNILRLMRKQFYEWKDKAGKQHLHKVMIQEEKEAYQQLKRQYFTAWIENTREQVFVLEQQIGLFEQKHDQTKLWLVFIFWRRHMQLSLISRAYQVSYSPRLLLTLFSAWHQVTRSLGSEAVQKFSDKIGIFNDSRTGCEHLKINGIMCCQFYYYHTSTFTVLDHSSMPTISELSSTPTVLELEHRMILLSGGLQASADVYSTKCKRLKETAITVIHRLKHWPVCVAFEQWKQFMAREHMMKLAYIKLHTLHISRQMSSYFREWRCNFSASKTATEHQ</sequence>
<accession>A0A8S3ZDA2</accession>
<dbReference type="Proteomes" id="UP000678393">
    <property type="component" value="Unassembled WGS sequence"/>
</dbReference>
<evidence type="ECO:0000313" key="1">
    <source>
        <dbReference type="EMBL" id="CAG5124992.1"/>
    </source>
</evidence>
<keyword evidence="2" id="KW-1185">Reference proteome</keyword>
<gene>
    <name evidence="1" type="ORF">CUNI_LOCUS10550</name>
</gene>
<name>A0A8S3ZDA2_9EUPU</name>